<evidence type="ECO:0000313" key="2">
    <source>
        <dbReference type="Proteomes" id="UP000017834"/>
    </source>
</evidence>
<gene>
    <name evidence="1" type="ORF">EDP2_2890</name>
</gene>
<name>A0ABP2ZRB8_ENTCL</name>
<comment type="caution">
    <text evidence="1">The sequence shown here is derived from an EMBL/GenBank/DDBJ whole genome shotgun (WGS) entry which is preliminary data.</text>
</comment>
<dbReference type="Pfam" id="PF11199">
    <property type="entry name" value="DUF2891"/>
    <property type="match status" value="1"/>
</dbReference>
<sequence length="344" mass="39326">MELTQQQADAFARMPLTYLRQEYPNHIMHLLNDDGDVLPPRELHPIFYGCFDWHSAVHGYWLLLRSLRLFPELSCREEIIALFEEHLTDEKVAKELAYFTAPMRASFERPYGYGWLLALAQELQHSALPHAARWYLTLQPLTQYIRDRLMDYLSKLTYPIRVGTHYNTAFALTLGLDYARMVQDSSLEQCILSAANRFYLADTRYPAHFEPGGDEYISGALTEALLMSKVADNFPAWFDTFLPDVCSVPALMNPAEVSDRTDPKIAHLDGLNLSRAWCMKHIARALPEKHPEKQALRDAIARHLDASIDHVVGSHYSGGHWLASFALLALEPLPADDGYRHAMR</sequence>
<accession>A0ABP2ZRB8</accession>
<dbReference type="InterPro" id="IPR021365">
    <property type="entry name" value="DUF2891"/>
</dbReference>
<reference evidence="1 2" key="1">
    <citation type="journal article" date="2014" name="Genome Announc.">
        <title>Draft Genome Sequence of Enterobacter cloacae Strain S611.</title>
        <authorList>
            <person name="Wang D."/>
            <person name="Han C.S."/>
            <person name="Dichosa A.E."/>
            <person name="Gleasner C.D."/>
            <person name="Johnson S.L."/>
            <person name="Daligault H.E."/>
            <person name="Davenport K.W."/>
            <person name="Li P.E."/>
            <person name="Pierson E.A."/>
            <person name="Pierson L.S.III."/>
        </authorList>
    </citation>
    <scope>NUCLEOTIDE SEQUENCE [LARGE SCALE GENOMIC DNA]</scope>
    <source>
        <strain evidence="1 2">S611</strain>
    </source>
</reference>
<dbReference type="Proteomes" id="UP000017834">
    <property type="component" value="Unassembled WGS sequence"/>
</dbReference>
<evidence type="ECO:0008006" key="3">
    <source>
        <dbReference type="Google" id="ProtNLM"/>
    </source>
</evidence>
<proteinExistence type="predicted"/>
<organism evidence="1 2">
    <name type="scientific">Enterobacter cloacae S611</name>
    <dbReference type="NCBI Taxonomy" id="1399146"/>
    <lineage>
        <taxon>Bacteria</taxon>
        <taxon>Pseudomonadati</taxon>
        <taxon>Pseudomonadota</taxon>
        <taxon>Gammaproteobacteria</taxon>
        <taxon>Enterobacterales</taxon>
        <taxon>Enterobacteriaceae</taxon>
        <taxon>Enterobacter</taxon>
        <taxon>Enterobacter cloacae complex</taxon>
    </lineage>
</organism>
<evidence type="ECO:0000313" key="1">
    <source>
        <dbReference type="EMBL" id="ESS59258.1"/>
    </source>
</evidence>
<keyword evidence="2" id="KW-1185">Reference proteome</keyword>
<dbReference type="EMBL" id="AXOM01000023">
    <property type="protein sequence ID" value="ESS59258.1"/>
    <property type="molecule type" value="Genomic_DNA"/>
</dbReference>
<protein>
    <recommendedName>
        <fullName evidence="3">DUF2891 domain-containing protein</fullName>
    </recommendedName>
</protein>